<keyword evidence="2" id="KW-0808">Transferase</keyword>
<dbReference type="NCBIfam" id="NF007539">
    <property type="entry name" value="PRK10151.1"/>
    <property type="match status" value="1"/>
</dbReference>
<name>A0A291DYT8_9ENTR</name>
<gene>
    <name evidence="2" type="ORF">CO704_13130</name>
</gene>
<dbReference type="AlphaFoldDB" id="A0A291DYT8"/>
<dbReference type="PANTHER" id="PTHR43441:SF11">
    <property type="entry name" value="RIBOSOMAL-PROTEIN-SERINE ACETYLTRANSFERASE"/>
    <property type="match status" value="1"/>
</dbReference>
<dbReference type="PROSITE" id="PS51186">
    <property type="entry name" value="GNAT"/>
    <property type="match status" value="1"/>
</dbReference>
<dbReference type="GO" id="GO:0005737">
    <property type="term" value="C:cytoplasm"/>
    <property type="evidence" value="ECO:0007669"/>
    <property type="project" value="TreeGrafter"/>
</dbReference>
<accession>A0A291DYT8</accession>
<evidence type="ECO:0000259" key="1">
    <source>
        <dbReference type="PROSITE" id="PS51186"/>
    </source>
</evidence>
<proteinExistence type="predicted"/>
<evidence type="ECO:0000313" key="2">
    <source>
        <dbReference type="EMBL" id="ATF92980.1"/>
    </source>
</evidence>
<dbReference type="Pfam" id="PF13302">
    <property type="entry name" value="Acetyltransf_3"/>
    <property type="match status" value="1"/>
</dbReference>
<protein>
    <submittedName>
        <fullName evidence="2">50S ribosomal protein L7/L12-serine acetyltransferase</fullName>
    </submittedName>
</protein>
<feature type="domain" description="N-acetyltransferase" evidence="1">
    <location>
        <begin position="30"/>
        <end position="191"/>
    </location>
</feature>
<dbReference type="CDD" id="cd04301">
    <property type="entry name" value="NAT_SF"/>
    <property type="match status" value="1"/>
</dbReference>
<dbReference type="PANTHER" id="PTHR43441">
    <property type="entry name" value="RIBOSOMAL-PROTEIN-SERINE ACETYLTRANSFERASE"/>
    <property type="match status" value="1"/>
</dbReference>
<dbReference type="GO" id="GO:0005840">
    <property type="term" value="C:ribosome"/>
    <property type="evidence" value="ECO:0007669"/>
    <property type="project" value="UniProtKB-KW"/>
</dbReference>
<dbReference type="GO" id="GO:0008999">
    <property type="term" value="F:protein-N-terminal-alanine acetyltransferase activity"/>
    <property type="evidence" value="ECO:0007669"/>
    <property type="project" value="TreeGrafter"/>
</dbReference>
<dbReference type="SUPFAM" id="SSF55729">
    <property type="entry name" value="Acyl-CoA N-acyltransferases (Nat)"/>
    <property type="match status" value="1"/>
</dbReference>
<dbReference type="Proteomes" id="UP000217979">
    <property type="component" value="Chromosome"/>
</dbReference>
<dbReference type="InterPro" id="IPR016181">
    <property type="entry name" value="Acyl_CoA_acyltransferase"/>
</dbReference>
<dbReference type="InterPro" id="IPR000182">
    <property type="entry name" value="GNAT_dom"/>
</dbReference>
<dbReference type="InterPro" id="IPR051908">
    <property type="entry name" value="Ribosomal_N-acetyltransferase"/>
</dbReference>
<dbReference type="GO" id="GO:1990189">
    <property type="term" value="F:protein N-terminal-serine acetyltransferase activity"/>
    <property type="evidence" value="ECO:0007669"/>
    <property type="project" value="TreeGrafter"/>
</dbReference>
<reference evidence="2 3" key="1">
    <citation type="submission" date="2017-09" db="EMBL/GenBank/DDBJ databases">
        <title>FDA dAtabase for Regulatory Grade micrObial Sequences (FDA-ARGOS): Supporting development and validation of Infectious Disease Dx tests.</title>
        <authorList>
            <person name="Minogue T."/>
            <person name="Wolcott M."/>
            <person name="Wasieloski L."/>
            <person name="Aguilar W."/>
            <person name="Moore D."/>
            <person name="Tallon L."/>
            <person name="Sadzewicz L."/>
            <person name="Ott S."/>
            <person name="Zhao X."/>
            <person name="Nagaraj S."/>
            <person name="Vavikolanu K."/>
            <person name="Aluvathingal J."/>
            <person name="Nadendla S."/>
            <person name="Sichtig H."/>
        </authorList>
    </citation>
    <scope>NUCLEOTIDE SEQUENCE [LARGE SCALE GENOMIC DNA]</scope>
    <source>
        <strain evidence="2 3">FDAARGOS_392</strain>
    </source>
</reference>
<organism evidence="2 3">
    <name type="scientific">Cedecea neteri</name>
    <dbReference type="NCBI Taxonomy" id="158822"/>
    <lineage>
        <taxon>Bacteria</taxon>
        <taxon>Pseudomonadati</taxon>
        <taxon>Pseudomonadota</taxon>
        <taxon>Gammaproteobacteria</taxon>
        <taxon>Enterobacterales</taxon>
        <taxon>Enterobacteriaceae</taxon>
        <taxon>Cedecea</taxon>
    </lineage>
</organism>
<keyword evidence="2" id="KW-0687">Ribonucleoprotein</keyword>
<dbReference type="EMBL" id="CP023525">
    <property type="protein sequence ID" value="ATF92980.1"/>
    <property type="molecule type" value="Genomic_DNA"/>
</dbReference>
<keyword evidence="2" id="KW-0689">Ribosomal protein</keyword>
<dbReference type="Gene3D" id="3.40.630.30">
    <property type="match status" value="1"/>
</dbReference>
<sequence length="196" mass="22710">MAVTSKQKRESRVEQQQAWQDEVIAVNDEIELHSVNERFVKNVFALVQRNKSWLQKAMNWPQYVVSEDDTRKTLQGNYVLHHKGYAKMFMIFYRGELVGVFSFNQIEPTNKTAYIGYWLSEDMQGQGIISAVIEAAISTYAREGTVRRFVIKCIVTNQASNRVAQRNGFTLEGCLKQAEFLNDEFHDQNIYGRIVD</sequence>
<evidence type="ECO:0000313" key="3">
    <source>
        <dbReference type="Proteomes" id="UP000217979"/>
    </source>
</evidence>